<dbReference type="OrthoDB" id="9813657at2"/>
<dbReference type="STRING" id="576117.SAMN04488138_104126"/>
<dbReference type="InterPro" id="IPR050463">
    <property type="entry name" value="Gfo/Idh/MocA_oxidrdct_glycsds"/>
</dbReference>
<organism evidence="2 3">
    <name type="scientific">Celeribacter halophilus</name>
    <dbReference type="NCBI Taxonomy" id="576117"/>
    <lineage>
        <taxon>Bacteria</taxon>
        <taxon>Pseudomonadati</taxon>
        <taxon>Pseudomonadota</taxon>
        <taxon>Alphaproteobacteria</taxon>
        <taxon>Rhodobacterales</taxon>
        <taxon>Roseobacteraceae</taxon>
        <taxon>Celeribacter</taxon>
    </lineage>
</organism>
<dbReference type="Pfam" id="PF01408">
    <property type="entry name" value="GFO_IDH_MocA"/>
    <property type="match status" value="1"/>
</dbReference>
<name>A0A1I3QXG4_9RHOB</name>
<accession>A0A1I3QXG4</accession>
<dbReference type="InterPro" id="IPR036291">
    <property type="entry name" value="NAD(P)-bd_dom_sf"/>
</dbReference>
<evidence type="ECO:0000313" key="2">
    <source>
        <dbReference type="EMBL" id="SFJ37837.1"/>
    </source>
</evidence>
<feature type="domain" description="Gfo/Idh/MocA-like oxidoreductase N-terminal" evidence="1">
    <location>
        <begin position="4"/>
        <end position="113"/>
    </location>
</feature>
<dbReference type="EMBL" id="FORY01000004">
    <property type="protein sequence ID" value="SFJ37837.1"/>
    <property type="molecule type" value="Genomic_DNA"/>
</dbReference>
<dbReference type="RefSeq" id="WP_066602023.1">
    <property type="nucleotide sequence ID" value="NZ_FORY01000004.1"/>
</dbReference>
<sequence>MSLAIGLVGLGAIAKAQHLPAIAATEGVHLAAIASRNATLPDAPSHHGLTEMLAAHPELDIVSLCTPPQGRFEQGMEVLHAGRHLMLEKPPAMSLSEIETLRETAAQAECTIFATWHSREAAAVEPARAWLLERKATRIAIAWREDVRKWHPGQEWIWQPGGLGVFDPGINALSILTRLLHDPVHLKSATLNIPEGRQTPIAADLTLCAGDTPVTAQFDWRETGDELWRITIETDEGDLAQLDKGGAEFSVNGAQICRGNNHEYARLYARMRDLVAQGQSDLDLAPLRLVADAFMTARFNTVAPFDTEAAQ</sequence>
<dbReference type="GO" id="GO:0000166">
    <property type="term" value="F:nucleotide binding"/>
    <property type="evidence" value="ECO:0007669"/>
    <property type="project" value="InterPro"/>
</dbReference>
<dbReference type="Gene3D" id="3.40.50.720">
    <property type="entry name" value="NAD(P)-binding Rossmann-like Domain"/>
    <property type="match status" value="1"/>
</dbReference>
<dbReference type="GeneID" id="98664550"/>
<dbReference type="AlphaFoldDB" id="A0A1I3QXG4"/>
<dbReference type="PANTHER" id="PTHR43818">
    <property type="entry name" value="BCDNA.GH03377"/>
    <property type="match status" value="1"/>
</dbReference>
<proteinExistence type="predicted"/>
<evidence type="ECO:0000313" key="3">
    <source>
        <dbReference type="Proteomes" id="UP000183299"/>
    </source>
</evidence>
<dbReference type="PANTHER" id="PTHR43818:SF7">
    <property type="entry name" value="DEHYDROGENASE"/>
    <property type="match status" value="1"/>
</dbReference>
<dbReference type="SUPFAM" id="SSF51735">
    <property type="entry name" value="NAD(P)-binding Rossmann-fold domains"/>
    <property type="match status" value="1"/>
</dbReference>
<dbReference type="InterPro" id="IPR000683">
    <property type="entry name" value="Gfo/Idh/MocA-like_OxRdtase_N"/>
</dbReference>
<protein>
    <submittedName>
        <fullName evidence="2">D-galactose 1-dehydrogenase</fullName>
    </submittedName>
</protein>
<reference evidence="2 3" key="1">
    <citation type="submission" date="2016-10" db="EMBL/GenBank/DDBJ databases">
        <authorList>
            <person name="de Groot N.N."/>
        </authorList>
    </citation>
    <scope>NUCLEOTIDE SEQUENCE [LARGE SCALE GENOMIC DNA]</scope>
    <source>
        <strain evidence="2 3">CGMCC 1.8891</strain>
    </source>
</reference>
<gene>
    <name evidence="2" type="ORF">SAMN04488138_104126</name>
</gene>
<dbReference type="Proteomes" id="UP000183299">
    <property type="component" value="Unassembled WGS sequence"/>
</dbReference>
<keyword evidence="3" id="KW-1185">Reference proteome</keyword>
<evidence type="ECO:0000259" key="1">
    <source>
        <dbReference type="Pfam" id="PF01408"/>
    </source>
</evidence>
<dbReference type="Gene3D" id="3.30.360.10">
    <property type="entry name" value="Dihydrodipicolinate Reductase, domain 2"/>
    <property type="match status" value="1"/>
</dbReference>